<reference evidence="1" key="1">
    <citation type="submission" date="2014-07" db="EMBL/GenBank/DDBJ databases">
        <title>Identification of a novel salt tolerance gene in wild soybean by whole-genome sequencing.</title>
        <authorList>
            <person name="Lam H.-M."/>
            <person name="Qi X."/>
            <person name="Li M.-W."/>
            <person name="Liu X."/>
            <person name="Xie M."/>
            <person name="Ni M."/>
            <person name="Xu X."/>
        </authorList>
    </citation>
    <scope>NUCLEOTIDE SEQUENCE [LARGE SCALE GENOMIC DNA]</scope>
    <source>
        <tissue evidence="1">Root</tissue>
    </source>
</reference>
<accession>A0A0B2SGH8</accession>
<name>A0A0B2SGH8_GLYSO</name>
<organism evidence="1">
    <name type="scientific">Glycine soja</name>
    <name type="common">Wild soybean</name>
    <dbReference type="NCBI Taxonomy" id="3848"/>
    <lineage>
        <taxon>Eukaryota</taxon>
        <taxon>Viridiplantae</taxon>
        <taxon>Streptophyta</taxon>
        <taxon>Embryophyta</taxon>
        <taxon>Tracheophyta</taxon>
        <taxon>Spermatophyta</taxon>
        <taxon>Magnoliopsida</taxon>
        <taxon>eudicotyledons</taxon>
        <taxon>Gunneridae</taxon>
        <taxon>Pentapetalae</taxon>
        <taxon>rosids</taxon>
        <taxon>fabids</taxon>
        <taxon>Fabales</taxon>
        <taxon>Fabaceae</taxon>
        <taxon>Papilionoideae</taxon>
        <taxon>50 kb inversion clade</taxon>
        <taxon>NPAAA clade</taxon>
        <taxon>indigoferoid/millettioid clade</taxon>
        <taxon>Phaseoleae</taxon>
        <taxon>Glycine</taxon>
        <taxon>Glycine subgen. Soja</taxon>
    </lineage>
</organism>
<sequence>MHVKRQIILGWVSAVHDMGRRMIDWAIILVLLKSTSPSLYPLFHFFCFCTEIVVSKVKPTD</sequence>
<dbReference type="AlphaFoldDB" id="A0A0B2SGH8"/>
<proteinExistence type="predicted"/>
<dbReference type="EMBL" id="KN643543">
    <property type="protein sequence ID" value="KHN43928.1"/>
    <property type="molecule type" value="Genomic_DNA"/>
</dbReference>
<evidence type="ECO:0000313" key="1">
    <source>
        <dbReference type="EMBL" id="KHN43928.1"/>
    </source>
</evidence>
<dbReference type="Proteomes" id="UP000053555">
    <property type="component" value="Unassembled WGS sequence"/>
</dbReference>
<gene>
    <name evidence="1" type="ORF">glysoja_025968</name>
</gene>
<protein>
    <submittedName>
        <fullName evidence="1">Uncharacterized protein</fullName>
    </submittedName>
</protein>